<evidence type="ECO:0000313" key="5">
    <source>
        <dbReference type="Proteomes" id="UP001217089"/>
    </source>
</evidence>
<evidence type="ECO:0000256" key="3">
    <source>
        <dbReference type="SAM" id="MobiDB-lite"/>
    </source>
</evidence>
<feature type="region of interest" description="Disordered" evidence="3">
    <location>
        <begin position="207"/>
        <end position="231"/>
    </location>
</feature>
<feature type="compositionally biased region" description="Polar residues" evidence="3">
    <location>
        <begin position="612"/>
        <end position="637"/>
    </location>
</feature>
<feature type="compositionally biased region" description="Polar residues" evidence="3">
    <location>
        <begin position="558"/>
        <end position="567"/>
    </location>
</feature>
<feature type="compositionally biased region" description="Basic residues" evidence="3">
    <location>
        <begin position="216"/>
        <end position="231"/>
    </location>
</feature>
<keyword evidence="2" id="KW-0175">Coiled coil</keyword>
<comment type="caution">
    <text evidence="4">The sequence shown here is derived from an EMBL/GenBank/DDBJ whole genome shotgun (WGS) entry which is preliminary data.</text>
</comment>
<sequence>MAGENDAQYEASDEASESELLDKSLSVWKGQWNVKEVFDPVPLDLHTASSIGQYDCVRSFIQSQQVDLNRRNHGGWTPLMYACYIGHDNIVNLLLEAEGGGVCMGLMYHMCGSLNKRIENRVHGSQVLVEPSMSVTPFMEAAAEGHEIIVQTFLQHGVNVNSKAHNGDTARSLAIIHGHMKIVSLIDNHVLPFSCLRSEAGLDGDLSSSDEAYPSGRKHQPTWGHRTKIRKPCIRDGPDAIARLIDRSRHPEAKNQHPNVPKGYVTFPQIEAESGESPKLSYRDVTSPINPQDYHLSSSGGRDSTVNIIQTLTDINSCDNDGDEDGNAFSKTGALTIKSSSGSSGGLVAAFGLNRDNSVDSGEDFHPHDSCSSNVSRSESQSSLDGSTGGLEKGHDMPSSSKKISHLETGHEIALGGSALSPATSFNLKDSNHGKGNTSHQFSSSNSRNDQETNSITKARSDIHSSKNKSESNHKQQSDQIINSSYLSSQGQQTSALTSDSQPTSLNSRNPAWSTGENSQSSVDSRIQHAWTHSQKPQVYDPRVHISGTPIHLHGLSPQINQSGTQLNPPPPDSRLPPPDMRVPPSGSHLNPTGLDTRVPPPGFDPRFQIPGPQSQLSDPNAQVPLSPSTISTSQIGIESGQPRDLQTLLEQLGLTKYLAVFEEQDVDLQVVWTKKEINQCYSKAYEQVSSLQNQVLQEQQIRNVAERCVVEEHGMWQHIHRIVADTRQKCEEMKEIIKKLKHFHSEMKLKIQQPITSAETKHITELTNAIKQDLQLDDRTDGYTNNNTLNSSSTDFIIKQVEIHMKELQQNLALITKNSDKLLGRTSGEIAQQQSGSHQQGSGHQQNSGHQQSGGYSSHQHSGSYS</sequence>
<dbReference type="SUPFAM" id="SSF48403">
    <property type="entry name" value="Ankyrin repeat"/>
    <property type="match status" value="1"/>
</dbReference>
<feature type="compositionally biased region" description="Basic and acidic residues" evidence="3">
    <location>
        <begin position="459"/>
        <end position="477"/>
    </location>
</feature>
<keyword evidence="5" id="KW-1185">Reference proteome</keyword>
<gene>
    <name evidence="4" type="ORF">KUTeg_000857</name>
</gene>
<dbReference type="InterPro" id="IPR002110">
    <property type="entry name" value="Ankyrin_rpt"/>
</dbReference>
<feature type="repeat" description="ANK" evidence="1">
    <location>
        <begin position="133"/>
        <end position="165"/>
    </location>
</feature>
<evidence type="ECO:0000256" key="2">
    <source>
        <dbReference type="SAM" id="Coils"/>
    </source>
</evidence>
<keyword evidence="1" id="KW-0040">ANK repeat</keyword>
<dbReference type="InterPro" id="IPR036770">
    <property type="entry name" value="Ankyrin_rpt-contain_sf"/>
</dbReference>
<feature type="compositionally biased region" description="Polar residues" evidence="3">
    <location>
        <begin position="425"/>
        <end position="458"/>
    </location>
</feature>
<feature type="region of interest" description="Disordered" evidence="3">
    <location>
        <begin position="830"/>
        <end position="867"/>
    </location>
</feature>
<name>A0ABQ9FYP5_TEGGR</name>
<feature type="region of interest" description="Disordered" evidence="3">
    <location>
        <begin position="425"/>
        <end position="638"/>
    </location>
</feature>
<dbReference type="Pfam" id="PF00023">
    <property type="entry name" value="Ank"/>
    <property type="match status" value="1"/>
</dbReference>
<feature type="region of interest" description="Disordered" evidence="3">
    <location>
        <begin position="360"/>
        <end position="405"/>
    </location>
</feature>
<evidence type="ECO:0000313" key="4">
    <source>
        <dbReference type="EMBL" id="KAJ8322386.1"/>
    </source>
</evidence>
<dbReference type="Pfam" id="PF12796">
    <property type="entry name" value="Ank_2"/>
    <property type="match status" value="1"/>
</dbReference>
<dbReference type="PANTHER" id="PTHR24184:SF6">
    <property type="entry name" value="ANKYRIN REPEAT AND SAM DOMAIN-CONTAINING PROTEIN 3"/>
    <property type="match status" value="1"/>
</dbReference>
<dbReference type="Gene3D" id="1.25.40.20">
    <property type="entry name" value="Ankyrin repeat-containing domain"/>
    <property type="match status" value="2"/>
</dbReference>
<dbReference type="PANTHER" id="PTHR24184">
    <property type="entry name" value="SI:CH211-189E2.2"/>
    <property type="match status" value="1"/>
</dbReference>
<feature type="compositionally biased region" description="Low complexity" evidence="3">
    <location>
        <begin position="833"/>
        <end position="867"/>
    </location>
</feature>
<dbReference type="EMBL" id="JARBDR010000018">
    <property type="protein sequence ID" value="KAJ8322386.1"/>
    <property type="molecule type" value="Genomic_DNA"/>
</dbReference>
<feature type="compositionally biased region" description="Polar residues" evidence="3">
    <location>
        <begin position="479"/>
        <end position="537"/>
    </location>
</feature>
<dbReference type="Proteomes" id="UP001217089">
    <property type="component" value="Unassembled WGS sequence"/>
</dbReference>
<feature type="compositionally biased region" description="Polar residues" evidence="3">
    <location>
        <begin position="287"/>
        <end position="303"/>
    </location>
</feature>
<proteinExistence type="predicted"/>
<feature type="repeat" description="ANK" evidence="1">
    <location>
        <begin position="74"/>
        <end position="96"/>
    </location>
</feature>
<dbReference type="SMART" id="SM00248">
    <property type="entry name" value="ANK"/>
    <property type="match status" value="3"/>
</dbReference>
<evidence type="ECO:0000256" key="1">
    <source>
        <dbReference type="PROSITE-ProRule" id="PRU00023"/>
    </source>
</evidence>
<reference evidence="4 5" key="1">
    <citation type="submission" date="2022-12" db="EMBL/GenBank/DDBJ databases">
        <title>Chromosome-level genome of Tegillarca granosa.</title>
        <authorList>
            <person name="Kim J."/>
        </authorList>
    </citation>
    <scope>NUCLEOTIDE SEQUENCE [LARGE SCALE GENOMIC DNA]</scope>
    <source>
        <strain evidence="4">Teg-2019</strain>
        <tissue evidence="4">Adductor muscle</tissue>
    </source>
</reference>
<feature type="compositionally biased region" description="Pro residues" evidence="3">
    <location>
        <begin position="568"/>
        <end position="582"/>
    </location>
</feature>
<dbReference type="PROSITE" id="PS50088">
    <property type="entry name" value="ANK_REPEAT"/>
    <property type="match status" value="2"/>
</dbReference>
<organism evidence="4 5">
    <name type="scientific">Tegillarca granosa</name>
    <name type="common">Malaysian cockle</name>
    <name type="synonym">Anadara granosa</name>
    <dbReference type="NCBI Taxonomy" id="220873"/>
    <lineage>
        <taxon>Eukaryota</taxon>
        <taxon>Metazoa</taxon>
        <taxon>Spiralia</taxon>
        <taxon>Lophotrochozoa</taxon>
        <taxon>Mollusca</taxon>
        <taxon>Bivalvia</taxon>
        <taxon>Autobranchia</taxon>
        <taxon>Pteriomorphia</taxon>
        <taxon>Arcoida</taxon>
        <taxon>Arcoidea</taxon>
        <taxon>Arcidae</taxon>
        <taxon>Tegillarca</taxon>
    </lineage>
</organism>
<accession>A0ABQ9FYP5</accession>
<feature type="region of interest" description="Disordered" evidence="3">
    <location>
        <begin position="275"/>
        <end position="303"/>
    </location>
</feature>
<feature type="compositionally biased region" description="Low complexity" evidence="3">
    <location>
        <begin position="370"/>
        <end position="383"/>
    </location>
</feature>
<protein>
    <submittedName>
        <fullName evidence="4">Uncharacterized protein</fullName>
    </submittedName>
</protein>
<dbReference type="PROSITE" id="PS50297">
    <property type="entry name" value="ANK_REP_REGION"/>
    <property type="match status" value="1"/>
</dbReference>
<feature type="coiled-coil region" evidence="2">
    <location>
        <begin position="799"/>
        <end position="826"/>
    </location>
</feature>